<evidence type="ECO:0000313" key="7">
    <source>
        <dbReference type="Proteomes" id="UP001597375"/>
    </source>
</evidence>
<proteinExistence type="predicted"/>
<feature type="domain" description="FAD-dependent oxidoreductase 2 FAD-binding" evidence="3">
    <location>
        <begin position="86"/>
        <end position="117"/>
    </location>
</feature>
<evidence type="ECO:0000259" key="5">
    <source>
        <dbReference type="Pfam" id="PF21688"/>
    </source>
</evidence>
<gene>
    <name evidence="6" type="ORF">ACFSSA_01675</name>
</gene>
<dbReference type="InterPro" id="IPR006076">
    <property type="entry name" value="FAD-dep_OxRdtase"/>
</dbReference>
<dbReference type="RefSeq" id="WP_386818032.1">
    <property type="nucleotide sequence ID" value="NZ_JBHUIT010000002.1"/>
</dbReference>
<dbReference type="Gene3D" id="3.30.70.2700">
    <property type="match status" value="1"/>
</dbReference>
<dbReference type="PRINTS" id="PR00411">
    <property type="entry name" value="PNDRDTASEI"/>
</dbReference>
<name>A0ABW5D2Z4_9BACT</name>
<dbReference type="EMBL" id="JBHUIT010000002">
    <property type="protein sequence ID" value="MFD2255373.1"/>
    <property type="molecule type" value="Genomic_DNA"/>
</dbReference>
<evidence type="ECO:0000313" key="6">
    <source>
        <dbReference type="EMBL" id="MFD2255373.1"/>
    </source>
</evidence>
<dbReference type="InterPro" id="IPR049516">
    <property type="entry name" value="FAD-depend_C"/>
</dbReference>
<evidence type="ECO:0000259" key="3">
    <source>
        <dbReference type="Pfam" id="PF00890"/>
    </source>
</evidence>
<keyword evidence="1" id="KW-0285">Flavoprotein</keyword>
<dbReference type="PRINTS" id="PR00368">
    <property type="entry name" value="FADPNR"/>
</dbReference>
<feature type="domain" description="FAD dependent oxidoreductase" evidence="4">
    <location>
        <begin position="196"/>
        <end position="267"/>
    </location>
</feature>
<feature type="domain" description="FAD-dependent protein C-terminal" evidence="5">
    <location>
        <begin position="270"/>
        <end position="473"/>
    </location>
</feature>
<dbReference type="InterPro" id="IPR036188">
    <property type="entry name" value="FAD/NAD-bd_sf"/>
</dbReference>
<evidence type="ECO:0000259" key="4">
    <source>
        <dbReference type="Pfam" id="PF01266"/>
    </source>
</evidence>
<keyword evidence="7" id="KW-1185">Reference proteome</keyword>
<sequence>MLHTIDIVLPLESSEETEARKIAAARILGVSPERIGGMRLRKHSIDARQRQVKVQLRLEVSVDEDLPEEPKPVWTAPALAGNARRILIIGAGPAGLFAALRCLEQGLKPIVLERGKDASARRFDLAPILREGRVIEDSNYCFGEGGAGTFSDGKLYTRATKRGPVAEVYRILVAHGAPEKILTDAHPHIGSNLLPNVVKALRQSILDHGGEVHFQAKVTDFLVSGGRIHGVVTADGREFLADATVLATGHSARDIYQLLADKNILMEHKPFAIGFRIEHTQPFIDRRQYNIPEGQPRPDLLPAARYRLATKINDRGVHSFCMCPGGWIVPAATADHQVVVNGMSLSRRDSPFANSGLVTTIEPEDIKGLFQKHGIMAGIAFQEKLERTAKSAGGNKELGQIAPAQRAADYLTGKISQDLPETSYFPGLNSAPLHDLLPKPVTSRIRQGLKLFNRQIRNYASSEALLLGFETRTSSPLRIPREAETLQHPEIEGLFPCGEGAGYAGGIVSAALDGLKVADALMAKC</sequence>
<comment type="caution">
    <text evidence="6">The sequence shown here is derived from an EMBL/GenBank/DDBJ whole genome shotgun (WGS) entry which is preliminary data.</text>
</comment>
<dbReference type="Pfam" id="PF21688">
    <property type="entry name" value="FAD-depend_C"/>
    <property type="match status" value="1"/>
</dbReference>
<dbReference type="PIRSF" id="PIRSF038984">
    <property type="entry name" value="FAD_binding_protein"/>
    <property type="match status" value="1"/>
</dbReference>
<dbReference type="PANTHER" id="PTHR42842">
    <property type="entry name" value="FAD/NAD(P)-BINDING OXIDOREDUCTASE"/>
    <property type="match status" value="1"/>
</dbReference>
<dbReference type="InterPro" id="IPR003953">
    <property type="entry name" value="FAD-dep_OxRdtase_2_FAD-bd"/>
</dbReference>
<dbReference type="SUPFAM" id="SSF51905">
    <property type="entry name" value="FAD/NAD(P)-binding domain"/>
    <property type="match status" value="1"/>
</dbReference>
<dbReference type="InterPro" id="IPR028348">
    <property type="entry name" value="FAD-binding_protein"/>
</dbReference>
<dbReference type="Pfam" id="PF00890">
    <property type="entry name" value="FAD_binding_2"/>
    <property type="match status" value="1"/>
</dbReference>
<dbReference type="Pfam" id="PF01266">
    <property type="entry name" value="DAO"/>
    <property type="match status" value="1"/>
</dbReference>
<evidence type="ECO:0000256" key="2">
    <source>
        <dbReference type="ARBA" id="ARBA00023002"/>
    </source>
</evidence>
<organism evidence="6 7">
    <name type="scientific">Luteolibacter algae</name>
    <dbReference type="NCBI Taxonomy" id="454151"/>
    <lineage>
        <taxon>Bacteria</taxon>
        <taxon>Pseudomonadati</taxon>
        <taxon>Verrucomicrobiota</taxon>
        <taxon>Verrucomicrobiia</taxon>
        <taxon>Verrucomicrobiales</taxon>
        <taxon>Verrucomicrobiaceae</taxon>
        <taxon>Luteolibacter</taxon>
    </lineage>
</organism>
<dbReference type="Gene3D" id="3.50.50.60">
    <property type="entry name" value="FAD/NAD(P)-binding domain"/>
    <property type="match status" value="2"/>
</dbReference>
<reference evidence="7" key="1">
    <citation type="journal article" date="2019" name="Int. J. Syst. Evol. Microbiol.">
        <title>The Global Catalogue of Microorganisms (GCM) 10K type strain sequencing project: providing services to taxonomists for standard genome sequencing and annotation.</title>
        <authorList>
            <consortium name="The Broad Institute Genomics Platform"/>
            <consortium name="The Broad Institute Genome Sequencing Center for Infectious Disease"/>
            <person name="Wu L."/>
            <person name="Ma J."/>
        </authorList>
    </citation>
    <scope>NUCLEOTIDE SEQUENCE [LARGE SCALE GENOMIC DNA]</scope>
    <source>
        <strain evidence="7">CGMCC 4.7106</strain>
    </source>
</reference>
<dbReference type="Proteomes" id="UP001597375">
    <property type="component" value="Unassembled WGS sequence"/>
</dbReference>
<accession>A0ABW5D2Z4</accession>
<keyword evidence="2" id="KW-0560">Oxidoreductase</keyword>
<dbReference type="PANTHER" id="PTHR42842:SF3">
    <property type="entry name" value="FAD_NAD(P)-BINDING OXIDOREDUCTASE FAMILY PROTEIN"/>
    <property type="match status" value="1"/>
</dbReference>
<protein>
    <submittedName>
        <fullName evidence="6">NAD(P)/FAD-dependent oxidoreductase</fullName>
    </submittedName>
</protein>
<evidence type="ECO:0000256" key="1">
    <source>
        <dbReference type="ARBA" id="ARBA00022630"/>
    </source>
</evidence>